<dbReference type="InterPro" id="IPR022764">
    <property type="entry name" value="Peptidase_S54_rhomboid_dom"/>
</dbReference>
<feature type="transmembrane region" description="Helical" evidence="7">
    <location>
        <begin position="95"/>
        <end position="115"/>
    </location>
</feature>
<evidence type="ECO:0000313" key="9">
    <source>
        <dbReference type="EMBL" id="ARN84181.1"/>
    </source>
</evidence>
<evidence type="ECO:0000256" key="4">
    <source>
        <dbReference type="ARBA" id="ARBA00022801"/>
    </source>
</evidence>
<dbReference type="GO" id="GO:0004252">
    <property type="term" value="F:serine-type endopeptidase activity"/>
    <property type="evidence" value="ECO:0007669"/>
    <property type="project" value="InterPro"/>
</dbReference>
<evidence type="ECO:0000256" key="3">
    <source>
        <dbReference type="ARBA" id="ARBA00022692"/>
    </source>
</evidence>
<evidence type="ECO:0000259" key="8">
    <source>
        <dbReference type="Pfam" id="PF01694"/>
    </source>
</evidence>
<keyword evidence="3 7" id="KW-0812">Transmembrane</keyword>
<evidence type="ECO:0000256" key="7">
    <source>
        <dbReference type="SAM" id="Phobius"/>
    </source>
</evidence>
<dbReference type="GO" id="GO:0016020">
    <property type="term" value="C:membrane"/>
    <property type="evidence" value="ECO:0007669"/>
    <property type="project" value="UniProtKB-SubCell"/>
</dbReference>
<reference evidence="9 10" key="1">
    <citation type="submission" date="2014-06" db="EMBL/GenBank/DDBJ databases">
        <title>The genome of the endonuclear symbiont Nucleicultrix amoebiphila.</title>
        <authorList>
            <person name="Schulz F."/>
            <person name="Horn M."/>
        </authorList>
    </citation>
    <scope>NUCLEOTIDE SEQUENCE [LARGE SCALE GENOMIC DNA]</scope>
    <source>
        <strain evidence="9 10">FS5</strain>
    </source>
</reference>
<proteinExistence type="inferred from homology"/>
<comment type="subcellular location">
    <subcellularLocation>
        <location evidence="1">Membrane</location>
        <topology evidence="1">Multi-pass membrane protein</topology>
    </subcellularLocation>
</comment>
<feature type="transmembrane region" description="Helical" evidence="7">
    <location>
        <begin position="6"/>
        <end position="24"/>
    </location>
</feature>
<keyword evidence="6 7" id="KW-0472">Membrane</keyword>
<dbReference type="EMBL" id="CP008743">
    <property type="protein sequence ID" value="ARN84181.1"/>
    <property type="molecule type" value="Genomic_DNA"/>
</dbReference>
<feature type="domain" description="Peptidase S54 rhomboid" evidence="8">
    <location>
        <begin position="57"/>
        <end position="198"/>
    </location>
</feature>
<evidence type="ECO:0000256" key="2">
    <source>
        <dbReference type="ARBA" id="ARBA00009045"/>
    </source>
</evidence>
<dbReference type="STRING" id="1414854.GQ61_01175"/>
<dbReference type="PANTHER" id="PTHR43731:SF14">
    <property type="entry name" value="PRESENILIN-ASSOCIATED RHOMBOID-LIKE PROTEIN, MITOCHONDRIAL"/>
    <property type="match status" value="1"/>
</dbReference>
<dbReference type="Proteomes" id="UP000237351">
    <property type="component" value="Chromosome"/>
</dbReference>
<feature type="transmembrane region" description="Helical" evidence="7">
    <location>
        <begin position="215"/>
        <end position="235"/>
    </location>
</feature>
<evidence type="ECO:0000256" key="6">
    <source>
        <dbReference type="ARBA" id="ARBA00023136"/>
    </source>
</evidence>
<dbReference type="PANTHER" id="PTHR43731">
    <property type="entry name" value="RHOMBOID PROTEASE"/>
    <property type="match status" value="1"/>
</dbReference>
<dbReference type="InterPro" id="IPR035952">
    <property type="entry name" value="Rhomboid-like_sf"/>
</dbReference>
<accession>A0A1W6N355</accession>
<name>A0A1W6N355_9PROT</name>
<feature type="transmembrane region" description="Helical" evidence="7">
    <location>
        <begin position="71"/>
        <end position="88"/>
    </location>
</feature>
<protein>
    <recommendedName>
        <fullName evidence="8">Peptidase S54 rhomboid domain-containing protein</fullName>
    </recommendedName>
</protein>
<gene>
    <name evidence="9" type="ORF">GQ61_01175</name>
</gene>
<dbReference type="Pfam" id="PF01694">
    <property type="entry name" value="Rhomboid"/>
    <property type="match status" value="1"/>
</dbReference>
<evidence type="ECO:0000313" key="10">
    <source>
        <dbReference type="Proteomes" id="UP000237351"/>
    </source>
</evidence>
<dbReference type="Gene3D" id="1.20.1540.10">
    <property type="entry name" value="Rhomboid-like"/>
    <property type="match status" value="1"/>
</dbReference>
<comment type="similarity">
    <text evidence="2">Belongs to the peptidase S54 family.</text>
</comment>
<evidence type="ECO:0000256" key="1">
    <source>
        <dbReference type="ARBA" id="ARBA00004141"/>
    </source>
</evidence>
<dbReference type="KEGG" id="naf:GQ61_01175"/>
<dbReference type="AlphaFoldDB" id="A0A1W6N355"/>
<feature type="transmembrane region" description="Helical" evidence="7">
    <location>
        <begin position="184"/>
        <end position="203"/>
    </location>
</feature>
<organism evidence="9 10">
    <name type="scientific">Candidatus Nucleicultrix amoebiphila FS5</name>
    <dbReference type="NCBI Taxonomy" id="1414854"/>
    <lineage>
        <taxon>Bacteria</taxon>
        <taxon>Pseudomonadati</taxon>
        <taxon>Pseudomonadota</taxon>
        <taxon>Alphaproteobacteria</taxon>
        <taxon>Holosporales</taxon>
        <taxon>Candidatus Nucleicultricaceae</taxon>
        <taxon>Candidatus Nucleicultrix</taxon>
    </lineage>
</organism>
<dbReference type="SUPFAM" id="SSF144091">
    <property type="entry name" value="Rhomboid-like"/>
    <property type="match status" value="1"/>
</dbReference>
<keyword evidence="4" id="KW-0378">Hydrolase</keyword>
<dbReference type="InterPro" id="IPR050925">
    <property type="entry name" value="Rhomboid_protease_S54"/>
</dbReference>
<sequence length="251" mass="27638">MPLTTGFIVFHALYFFAQVFFPVLPWTGFLQSDISTLIAFGGIFRGMFDFPILAESALYRFLTAGFVHGDFIHFILNMLCLYMAGGIVEVFFGRLWYVVVYFLAILAGASFSLIFNAPETVSVGASGGIMGLLAANIMMAKFRLYDPKGHLRNAIFRENLSILIPSLLPFIGELTSGHAVDLSAHFGGAIGGSLVAGFIFFVFWPKVDLRPKGKWFSGIIALGLILFAAQGIHILSSQYSVIKKDFLQHNN</sequence>
<keyword evidence="10" id="KW-1185">Reference proteome</keyword>
<feature type="transmembrane region" description="Helical" evidence="7">
    <location>
        <begin position="154"/>
        <end position="172"/>
    </location>
</feature>
<evidence type="ECO:0000256" key="5">
    <source>
        <dbReference type="ARBA" id="ARBA00022989"/>
    </source>
</evidence>
<keyword evidence="5 7" id="KW-1133">Transmembrane helix</keyword>
<feature type="transmembrane region" description="Helical" evidence="7">
    <location>
        <begin position="121"/>
        <end position="142"/>
    </location>
</feature>